<dbReference type="PROSITE" id="PS51372">
    <property type="entry name" value="PRD_2"/>
    <property type="match status" value="1"/>
</dbReference>
<protein>
    <recommendedName>
        <fullName evidence="1">PRD domain-containing protein</fullName>
    </recommendedName>
</protein>
<dbReference type="Proteomes" id="UP000605427">
    <property type="component" value="Unassembled WGS sequence"/>
</dbReference>
<dbReference type="InterPro" id="IPR036634">
    <property type="entry name" value="PRD_sf"/>
</dbReference>
<dbReference type="EMBL" id="BMDD01000003">
    <property type="protein sequence ID" value="GGH80563.1"/>
    <property type="molecule type" value="Genomic_DNA"/>
</dbReference>
<evidence type="ECO:0000313" key="3">
    <source>
        <dbReference type="Proteomes" id="UP000605427"/>
    </source>
</evidence>
<name>A0ABQ1ZZ57_9BACL</name>
<dbReference type="RefSeq" id="WP_172244712.1">
    <property type="nucleotide sequence ID" value="NZ_BMDD01000003.1"/>
</dbReference>
<gene>
    <name evidence="2" type="ORF">GCM10007362_29070</name>
</gene>
<dbReference type="SUPFAM" id="SSF63520">
    <property type="entry name" value="PTS-regulatory domain, PRD"/>
    <property type="match status" value="1"/>
</dbReference>
<organism evidence="2 3">
    <name type="scientific">Saccharibacillus endophyticus</name>
    <dbReference type="NCBI Taxonomy" id="2060666"/>
    <lineage>
        <taxon>Bacteria</taxon>
        <taxon>Bacillati</taxon>
        <taxon>Bacillota</taxon>
        <taxon>Bacilli</taxon>
        <taxon>Bacillales</taxon>
        <taxon>Paenibacillaceae</taxon>
        <taxon>Saccharibacillus</taxon>
    </lineage>
</organism>
<evidence type="ECO:0000313" key="2">
    <source>
        <dbReference type="EMBL" id="GGH80563.1"/>
    </source>
</evidence>
<reference evidence="3" key="1">
    <citation type="journal article" date="2019" name="Int. J. Syst. Evol. Microbiol.">
        <title>The Global Catalogue of Microorganisms (GCM) 10K type strain sequencing project: providing services to taxonomists for standard genome sequencing and annotation.</title>
        <authorList>
            <consortium name="The Broad Institute Genomics Platform"/>
            <consortium name="The Broad Institute Genome Sequencing Center for Infectious Disease"/>
            <person name="Wu L."/>
            <person name="Ma J."/>
        </authorList>
    </citation>
    <scope>NUCLEOTIDE SEQUENCE [LARGE SCALE GENOMIC DNA]</scope>
    <source>
        <strain evidence="3">CCM 8702</strain>
    </source>
</reference>
<dbReference type="Pfam" id="PF00874">
    <property type="entry name" value="PRD"/>
    <property type="match status" value="1"/>
</dbReference>
<proteinExistence type="predicted"/>
<feature type="domain" description="PRD" evidence="1">
    <location>
        <begin position="32"/>
        <end position="144"/>
    </location>
</feature>
<accession>A0ABQ1ZZ57</accession>
<keyword evidence="3" id="KW-1185">Reference proteome</keyword>
<comment type="caution">
    <text evidence="2">The sequence shown here is derived from an EMBL/GenBank/DDBJ whole genome shotgun (WGS) entry which is preliminary data.</text>
</comment>
<evidence type="ECO:0000259" key="1">
    <source>
        <dbReference type="PROSITE" id="PS51372"/>
    </source>
</evidence>
<dbReference type="InterPro" id="IPR011608">
    <property type="entry name" value="PRD"/>
</dbReference>
<sequence length="146" mass="16468">MKITQIINDDMVIAQEEQADEATYWKKQGTGGEGELLFAALENAFGIIERRFGIGSSDVSVLTYRRFAEHMRTSVRRTLRTEDRGSATDGVLGRLIREHMPECYACAEDIRNDLERRSGTRLPEDELLDLMLHVHKVVASGTKRGA</sequence>
<dbReference type="Gene3D" id="1.10.1790.10">
    <property type="entry name" value="PRD domain"/>
    <property type="match status" value="1"/>
</dbReference>